<organism evidence="7 8">
    <name type="scientific">Candidatus Chisholmbacteria bacterium RIFCSPHIGHO2_01_FULL_48_12</name>
    <dbReference type="NCBI Taxonomy" id="1797589"/>
    <lineage>
        <taxon>Bacteria</taxon>
        <taxon>Candidatus Chisholmiibacteriota</taxon>
    </lineage>
</organism>
<accession>A0A1G1VQB7</accession>
<reference evidence="7 8" key="1">
    <citation type="journal article" date="2016" name="Nat. Commun.">
        <title>Thousands of microbial genomes shed light on interconnected biogeochemical processes in an aquifer system.</title>
        <authorList>
            <person name="Anantharaman K."/>
            <person name="Brown C.T."/>
            <person name="Hug L.A."/>
            <person name="Sharon I."/>
            <person name="Castelle C.J."/>
            <person name="Probst A.J."/>
            <person name="Thomas B.C."/>
            <person name="Singh A."/>
            <person name="Wilkins M.J."/>
            <person name="Karaoz U."/>
            <person name="Brodie E.L."/>
            <person name="Williams K.H."/>
            <person name="Hubbard S.S."/>
            <person name="Banfield J.F."/>
        </authorList>
    </citation>
    <scope>NUCLEOTIDE SEQUENCE [LARGE SCALE GENOMIC DNA]</scope>
</reference>
<comment type="similarity">
    <text evidence="1">Belongs to the aldo/keto reductase family.</text>
</comment>
<feature type="domain" description="NADP-dependent oxidoreductase" evidence="6">
    <location>
        <begin position="6"/>
        <end position="254"/>
    </location>
</feature>
<protein>
    <recommendedName>
        <fullName evidence="6">NADP-dependent oxidoreductase domain-containing protein</fullName>
    </recommendedName>
</protein>
<name>A0A1G1VQB7_9BACT</name>
<evidence type="ECO:0000256" key="1">
    <source>
        <dbReference type="ARBA" id="ARBA00007905"/>
    </source>
</evidence>
<dbReference type="STRING" id="1797589.A2784_00630"/>
<dbReference type="InterPro" id="IPR036812">
    <property type="entry name" value="NAD(P)_OxRdtase_dom_sf"/>
</dbReference>
<keyword evidence="2" id="KW-0560">Oxidoreductase</keyword>
<sequence>MNIPQIGLGTWKAEKDKVGAAVEYAVKEAGYRHIDCAPIYENEAEIGEELAKLNRDELFVTSKLWNTDHHPDIVERACRRTLADLKLDYLDLYLMHWGISQPKPIPIQTTWRAMEKLVDRGLVKSIGVANFTTMMLVDLLTYARIKPTVNQIEIHPYNSQKELVTYCQQQGIQVTAYSPLGSWRGKQVLLNDLVIKNIAEIHGKTAAQVLIKWSLQRGLVVIPKSTTPERIAENIDVFNFELIDKQMQQINGLNKNQRIVDPIEWWGIPYFK</sequence>
<dbReference type="FunFam" id="3.20.20.100:FF:000015">
    <property type="entry name" value="Oxidoreductase, aldo/keto reductase family"/>
    <property type="match status" value="1"/>
</dbReference>
<dbReference type="Pfam" id="PF00248">
    <property type="entry name" value="Aldo_ket_red"/>
    <property type="match status" value="1"/>
</dbReference>
<dbReference type="GO" id="GO:0016491">
    <property type="term" value="F:oxidoreductase activity"/>
    <property type="evidence" value="ECO:0007669"/>
    <property type="project" value="UniProtKB-KW"/>
</dbReference>
<evidence type="ECO:0000313" key="7">
    <source>
        <dbReference type="EMBL" id="OGY17599.1"/>
    </source>
</evidence>
<feature type="active site" description="Proton donor" evidence="3">
    <location>
        <position position="40"/>
    </location>
</feature>
<evidence type="ECO:0000256" key="4">
    <source>
        <dbReference type="PIRSR" id="PIRSR000097-2"/>
    </source>
</evidence>
<evidence type="ECO:0000313" key="8">
    <source>
        <dbReference type="Proteomes" id="UP000177324"/>
    </source>
</evidence>
<dbReference type="InterPro" id="IPR023210">
    <property type="entry name" value="NADP_OxRdtase_dom"/>
</dbReference>
<evidence type="ECO:0000256" key="3">
    <source>
        <dbReference type="PIRSR" id="PIRSR000097-1"/>
    </source>
</evidence>
<feature type="binding site" evidence="4">
    <location>
        <position position="96"/>
    </location>
    <ligand>
        <name>substrate</name>
    </ligand>
</feature>
<evidence type="ECO:0000259" key="6">
    <source>
        <dbReference type="Pfam" id="PF00248"/>
    </source>
</evidence>
<dbReference type="InterPro" id="IPR020471">
    <property type="entry name" value="AKR"/>
</dbReference>
<dbReference type="EMBL" id="MHCH01000018">
    <property type="protein sequence ID" value="OGY17599.1"/>
    <property type="molecule type" value="Genomic_DNA"/>
</dbReference>
<dbReference type="PROSITE" id="PS00798">
    <property type="entry name" value="ALDOKETO_REDUCTASE_1"/>
    <property type="match status" value="1"/>
</dbReference>
<dbReference type="InterPro" id="IPR018170">
    <property type="entry name" value="Aldo/ket_reductase_CS"/>
</dbReference>
<gene>
    <name evidence="7" type="ORF">A2784_00630</name>
</gene>
<comment type="caution">
    <text evidence="7">The sequence shown here is derived from an EMBL/GenBank/DDBJ whole genome shotgun (WGS) entry which is preliminary data.</text>
</comment>
<dbReference type="Gene3D" id="3.20.20.100">
    <property type="entry name" value="NADP-dependent oxidoreductase domain"/>
    <property type="match status" value="1"/>
</dbReference>
<dbReference type="Proteomes" id="UP000177324">
    <property type="component" value="Unassembled WGS sequence"/>
</dbReference>
<dbReference type="PANTHER" id="PTHR11732">
    <property type="entry name" value="ALDO/KETO REDUCTASE"/>
    <property type="match status" value="1"/>
</dbReference>
<evidence type="ECO:0000256" key="5">
    <source>
        <dbReference type="PIRSR" id="PIRSR000097-3"/>
    </source>
</evidence>
<dbReference type="SUPFAM" id="SSF51430">
    <property type="entry name" value="NAD(P)-linked oxidoreductase"/>
    <property type="match status" value="1"/>
</dbReference>
<dbReference type="CDD" id="cd19071">
    <property type="entry name" value="AKR_AKR1-5-like"/>
    <property type="match status" value="1"/>
</dbReference>
<proteinExistence type="inferred from homology"/>
<dbReference type="PROSITE" id="PS00063">
    <property type="entry name" value="ALDOKETO_REDUCTASE_3"/>
    <property type="match status" value="1"/>
</dbReference>
<evidence type="ECO:0000256" key="2">
    <source>
        <dbReference type="ARBA" id="ARBA00023002"/>
    </source>
</evidence>
<dbReference type="AlphaFoldDB" id="A0A1G1VQB7"/>
<dbReference type="PRINTS" id="PR00069">
    <property type="entry name" value="ALDKETRDTASE"/>
</dbReference>
<dbReference type="PIRSF" id="PIRSF000097">
    <property type="entry name" value="AKR"/>
    <property type="match status" value="1"/>
</dbReference>
<feature type="site" description="Lowers pKa of active site Tyr" evidence="5">
    <location>
        <position position="63"/>
    </location>
</feature>